<gene>
    <name evidence="1" type="ORF">METZ01_LOCUS491916</name>
</gene>
<protein>
    <submittedName>
        <fullName evidence="1">Uncharacterized protein</fullName>
    </submittedName>
</protein>
<dbReference type="EMBL" id="UINC01214022">
    <property type="protein sequence ID" value="SVE39062.1"/>
    <property type="molecule type" value="Genomic_DNA"/>
</dbReference>
<reference evidence="1" key="1">
    <citation type="submission" date="2018-05" db="EMBL/GenBank/DDBJ databases">
        <authorList>
            <person name="Lanie J.A."/>
            <person name="Ng W.-L."/>
            <person name="Kazmierczak K.M."/>
            <person name="Andrzejewski T.M."/>
            <person name="Davidsen T.M."/>
            <person name="Wayne K.J."/>
            <person name="Tettelin H."/>
            <person name="Glass J.I."/>
            <person name="Rusch D."/>
            <person name="Podicherti R."/>
            <person name="Tsui H.-C.T."/>
            <person name="Winkler M.E."/>
        </authorList>
    </citation>
    <scope>NUCLEOTIDE SEQUENCE</scope>
</reference>
<name>A0A383D3J7_9ZZZZ</name>
<organism evidence="1">
    <name type="scientific">marine metagenome</name>
    <dbReference type="NCBI Taxonomy" id="408172"/>
    <lineage>
        <taxon>unclassified sequences</taxon>
        <taxon>metagenomes</taxon>
        <taxon>ecological metagenomes</taxon>
    </lineage>
</organism>
<proteinExistence type="predicted"/>
<feature type="non-terminal residue" evidence="1">
    <location>
        <position position="41"/>
    </location>
</feature>
<evidence type="ECO:0000313" key="1">
    <source>
        <dbReference type="EMBL" id="SVE39062.1"/>
    </source>
</evidence>
<dbReference type="AlphaFoldDB" id="A0A383D3J7"/>
<accession>A0A383D3J7</accession>
<sequence length="41" mass="4726">MSTKIFSFSVVKLIPYFSKLNSLSKVFFSITNNLYLSPYSL</sequence>